<dbReference type="InterPro" id="IPR000182">
    <property type="entry name" value="GNAT_dom"/>
</dbReference>
<accession>A0A6J6DUC3</accession>
<sequence>MTTVRRITAGDAAVLRAVRLAALADSPSAFGSSLDRELAFTDDEWLARASASAQGDDRLTLLAWEGDEVVGIVGGLRAAEHPDVVDLVSMWTRPPVRRSGVGAALVQGVLDWARAIGAARVELWVVRGNEPAQRLYERLGFAVTDRYQPHPNDPCAEEVRMALDLR</sequence>
<dbReference type="InterPro" id="IPR016181">
    <property type="entry name" value="Acyl_CoA_acyltransferase"/>
</dbReference>
<dbReference type="InterPro" id="IPR050832">
    <property type="entry name" value="Bact_Acetyltransf"/>
</dbReference>
<evidence type="ECO:0000313" key="4">
    <source>
        <dbReference type="EMBL" id="CAB4567702.1"/>
    </source>
</evidence>
<dbReference type="GO" id="GO:0016747">
    <property type="term" value="F:acyltransferase activity, transferring groups other than amino-acyl groups"/>
    <property type="evidence" value="ECO:0007669"/>
    <property type="project" value="InterPro"/>
</dbReference>
<reference evidence="4" key="1">
    <citation type="submission" date="2020-05" db="EMBL/GenBank/DDBJ databases">
        <authorList>
            <person name="Chiriac C."/>
            <person name="Salcher M."/>
            <person name="Ghai R."/>
            <person name="Kavagutti S V."/>
        </authorList>
    </citation>
    <scope>NUCLEOTIDE SEQUENCE</scope>
</reference>
<dbReference type="PANTHER" id="PTHR43877">
    <property type="entry name" value="AMINOALKYLPHOSPHONATE N-ACETYLTRANSFERASE-RELATED-RELATED"/>
    <property type="match status" value="1"/>
</dbReference>
<dbReference type="PROSITE" id="PS51186">
    <property type="entry name" value="GNAT"/>
    <property type="match status" value="1"/>
</dbReference>
<dbReference type="Pfam" id="PF00583">
    <property type="entry name" value="Acetyltransf_1"/>
    <property type="match status" value="1"/>
</dbReference>
<evidence type="ECO:0000259" key="3">
    <source>
        <dbReference type="PROSITE" id="PS51186"/>
    </source>
</evidence>
<keyword evidence="1" id="KW-0808">Transferase</keyword>
<organism evidence="4">
    <name type="scientific">freshwater metagenome</name>
    <dbReference type="NCBI Taxonomy" id="449393"/>
    <lineage>
        <taxon>unclassified sequences</taxon>
        <taxon>metagenomes</taxon>
        <taxon>ecological metagenomes</taxon>
    </lineage>
</organism>
<dbReference type="Gene3D" id="3.40.630.30">
    <property type="match status" value="1"/>
</dbReference>
<dbReference type="SUPFAM" id="SSF55729">
    <property type="entry name" value="Acyl-CoA N-acyltransferases (Nat)"/>
    <property type="match status" value="1"/>
</dbReference>
<feature type="domain" description="N-acetyltransferase" evidence="3">
    <location>
        <begin position="2"/>
        <end position="166"/>
    </location>
</feature>
<dbReference type="EMBL" id="CAEZSR010000082">
    <property type="protein sequence ID" value="CAB4567702.1"/>
    <property type="molecule type" value="Genomic_DNA"/>
</dbReference>
<dbReference type="CDD" id="cd04301">
    <property type="entry name" value="NAT_SF"/>
    <property type="match status" value="1"/>
</dbReference>
<proteinExistence type="predicted"/>
<evidence type="ECO:0000256" key="1">
    <source>
        <dbReference type="ARBA" id="ARBA00022679"/>
    </source>
</evidence>
<name>A0A6J6DUC3_9ZZZZ</name>
<gene>
    <name evidence="4" type="ORF">UFOPK1493_02193</name>
</gene>
<dbReference type="AlphaFoldDB" id="A0A6J6DUC3"/>
<protein>
    <submittedName>
        <fullName evidence="4">Unannotated protein</fullName>
    </submittedName>
</protein>
<keyword evidence="2" id="KW-0012">Acyltransferase</keyword>
<evidence type="ECO:0000256" key="2">
    <source>
        <dbReference type="ARBA" id="ARBA00023315"/>
    </source>
</evidence>